<proteinExistence type="predicted"/>
<keyword evidence="4 7" id="KW-0812">Transmembrane</keyword>
<feature type="non-terminal residue" evidence="9">
    <location>
        <position position="1"/>
    </location>
</feature>
<dbReference type="GO" id="GO:0005886">
    <property type="term" value="C:plasma membrane"/>
    <property type="evidence" value="ECO:0007669"/>
    <property type="project" value="UniProtKB-SubCell"/>
</dbReference>
<dbReference type="Gene3D" id="1.10.3720.10">
    <property type="entry name" value="MetI-like"/>
    <property type="match status" value="1"/>
</dbReference>
<feature type="transmembrane region" description="Helical" evidence="7">
    <location>
        <begin position="52"/>
        <end position="75"/>
    </location>
</feature>
<organism evidence="9">
    <name type="scientific">marine sediment metagenome</name>
    <dbReference type="NCBI Taxonomy" id="412755"/>
    <lineage>
        <taxon>unclassified sequences</taxon>
        <taxon>metagenomes</taxon>
        <taxon>ecological metagenomes</taxon>
    </lineage>
</organism>
<dbReference type="PANTHER" id="PTHR43744">
    <property type="entry name" value="ABC TRANSPORTER PERMEASE PROTEIN MG189-RELATED-RELATED"/>
    <property type="match status" value="1"/>
</dbReference>
<evidence type="ECO:0000256" key="6">
    <source>
        <dbReference type="ARBA" id="ARBA00023136"/>
    </source>
</evidence>
<dbReference type="EMBL" id="BARU01018294">
    <property type="protein sequence ID" value="GAH54781.1"/>
    <property type="molecule type" value="Genomic_DNA"/>
</dbReference>
<dbReference type="CDD" id="cd06261">
    <property type="entry name" value="TM_PBP2"/>
    <property type="match status" value="1"/>
</dbReference>
<keyword evidence="3" id="KW-1003">Cell membrane</keyword>
<evidence type="ECO:0000256" key="7">
    <source>
        <dbReference type="SAM" id="Phobius"/>
    </source>
</evidence>
<dbReference type="InterPro" id="IPR000515">
    <property type="entry name" value="MetI-like"/>
</dbReference>
<evidence type="ECO:0000313" key="9">
    <source>
        <dbReference type="EMBL" id="GAH54781.1"/>
    </source>
</evidence>
<dbReference type="AlphaFoldDB" id="X1GA38"/>
<evidence type="ECO:0000256" key="5">
    <source>
        <dbReference type="ARBA" id="ARBA00022989"/>
    </source>
</evidence>
<dbReference type="Pfam" id="PF00528">
    <property type="entry name" value="BPD_transp_1"/>
    <property type="match status" value="1"/>
</dbReference>
<feature type="transmembrane region" description="Helical" evidence="7">
    <location>
        <begin position="118"/>
        <end position="137"/>
    </location>
</feature>
<feature type="transmembrane region" description="Helical" evidence="7">
    <location>
        <begin position="158"/>
        <end position="180"/>
    </location>
</feature>
<protein>
    <recommendedName>
        <fullName evidence="8">ABC transmembrane type-1 domain-containing protein</fullName>
    </recommendedName>
</protein>
<feature type="transmembrane region" description="Helical" evidence="7">
    <location>
        <begin position="216"/>
        <end position="237"/>
    </location>
</feature>
<keyword evidence="5 7" id="KW-1133">Transmembrane helix</keyword>
<reference evidence="9" key="1">
    <citation type="journal article" date="2014" name="Front. Microbiol.">
        <title>High frequency of phylogenetically diverse reductive dehalogenase-homologous genes in deep subseafloor sedimentary metagenomes.</title>
        <authorList>
            <person name="Kawai M."/>
            <person name="Futagami T."/>
            <person name="Toyoda A."/>
            <person name="Takaki Y."/>
            <person name="Nishi S."/>
            <person name="Hori S."/>
            <person name="Arai W."/>
            <person name="Tsubouchi T."/>
            <person name="Morono Y."/>
            <person name="Uchiyama I."/>
            <person name="Ito T."/>
            <person name="Fujiyama A."/>
            <person name="Inagaki F."/>
            <person name="Takami H."/>
        </authorList>
    </citation>
    <scope>NUCLEOTIDE SEQUENCE</scope>
    <source>
        <strain evidence="9">Expedition CK06-06</strain>
    </source>
</reference>
<evidence type="ECO:0000259" key="8">
    <source>
        <dbReference type="PROSITE" id="PS50928"/>
    </source>
</evidence>
<dbReference type="GO" id="GO:0055085">
    <property type="term" value="P:transmembrane transport"/>
    <property type="evidence" value="ECO:0007669"/>
    <property type="project" value="InterPro"/>
</dbReference>
<gene>
    <name evidence="9" type="ORF">S03H2_30252</name>
</gene>
<feature type="transmembrane region" description="Helical" evidence="7">
    <location>
        <begin position="82"/>
        <end position="106"/>
    </location>
</feature>
<evidence type="ECO:0000256" key="1">
    <source>
        <dbReference type="ARBA" id="ARBA00004651"/>
    </source>
</evidence>
<keyword evidence="2" id="KW-0813">Transport</keyword>
<dbReference type="PROSITE" id="PS50928">
    <property type="entry name" value="ABC_TM1"/>
    <property type="match status" value="1"/>
</dbReference>
<accession>X1GA38</accession>
<evidence type="ECO:0000256" key="3">
    <source>
        <dbReference type="ARBA" id="ARBA00022475"/>
    </source>
</evidence>
<evidence type="ECO:0000256" key="4">
    <source>
        <dbReference type="ARBA" id="ARBA00022692"/>
    </source>
</evidence>
<sequence length="252" mass="28859">LPFLWMLSTSLKPSNQIFIFPPKWIPHPFKWSNYPEGWTILPFTTFLKNTTIITGLSVLGNLISCSLVAFAFARLRCHTRNFLFMLMLSTMMIPYQVIIIPQFIIFKTLNWIDTFKPLIVPAWLGYPFFIFLLRQFFMTIPFELDDAAKIDGCSALRIYWSIMLPLSKPALAAVAIFSFVGNWNNFMGPLIYLSSAEKYTLALGLQLFQGQYMIEMGLLMAASVLVLLPIIIVFFFAQKYFIQGITLTGLKG</sequence>
<keyword evidence="6 7" id="KW-0472">Membrane</keyword>
<feature type="domain" description="ABC transmembrane type-1" evidence="8">
    <location>
        <begin position="47"/>
        <end position="237"/>
    </location>
</feature>
<evidence type="ECO:0000256" key="2">
    <source>
        <dbReference type="ARBA" id="ARBA00022448"/>
    </source>
</evidence>
<comment type="caution">
    <text evidence="9">The sequence shown here is derived from an EMBL/GenBank/DDBJ whole genome shotgun (WGS) entry which is preliminary data.</text>
</comment>
<name>X1GA38_9ZZZZ</name>
<dbReference type="SUPFAM" id="SSF161098">
    <property type="entry name" value="MetI-like"/>
    <property type="match status" value="1"/>
</dbReference>
<dbReference type="PANTHER" id="PTHR43744:SF6">
    <property type="entry name" value="ABC TRANSPORTER PERMEASE PROTEIN YESQ-RELATED"/>
    <property type="match status" value="1"/>
</dbReference>
<comment type="subcellular location">
    <subcellularLocation>
        <location evidence="1">Cell membrane</location>
        <topology evidence="1">Multi-pass membrane protein</topology>
    </subcellularLocation>
</comment>
<dbReference type="InterPro" id="IPR035906">
    <property type="entry name" value="MetI-like_sf"/>
</dbReference>